<evidence type="ECO:0000256" key="3">
    <source>
        <dbReference type="ARBA" id="ARBA00023239"/>
    </source>
</evidence>
<protein>
    <recommendedName>
        <fullName evidence="1">D-lactate dehydratase</fullName>
        <ecNumber evidence="1">4.2.1.130</ecNumber>
    </recommendedName>
</protein>
<dbReference type="PANTHER" id="PTHR48094:SF11">
    <property type="entry name" value="GLUTATHIONE-INDEPENDENT GLYOXALASE HSP31-RELATED"/>
    <property type="match status" value="1"/>
</dbReference>
<comment type="catalytic activity">
    <reaction evidence="5">
        <text>methylglyoxal + H2O = (R)-lactate + H(+)</text>
        <dbReference type="Rhea" id="RHEA:27754"/>
        <dbReference type="ChEBI" id="CHEBI:15377"/>
        <dbReference type="ChEBI" id="CHEBI:15378"/>
        <dbReference type="ChEBI" id="CHEBI:16004"/>
        <dbReference type="ChEBI" id="CHEBI:17158"/>
        <dbReference type="EC" id="4.2.1.130"/>
    </reaction>
</comment>
<evidence type="ECO:0000256" key="1">
    <source>
        <dbReference type="ARBA" id="ARBA00013134"/>
    </source>
</evidence>
<dbReference type="Gene3D" id="3.40.50.880">
    <property type="match status" value="1"/>
</dbReference>
<evidence type="ECO:0000313" key="8">
    <source>
        <dbReference type="Proteomes" id="UP000431533"/>
    </source>
</evidence>
<dbReference type="CDD" id="cd03141">
    <property type="entry name" value="GATase1_Hsp31_like"/>
    <property type="match status" value="1"/>
</dbReference>
<dbReference type="RefSeq" id="XP_031006380.1">
    <property type="nucleotide sequence ID" value="XM_031149030.1"/>
</dbReference>
<organism evidence="7 8">
    <name type="scientific">Lachnellula hyalina</name>
    <dbReference type="NCBI Taxonomy" id="1316788"/>
    <lineage>
        <taxon>Eukaryota</taxon>
        <taxon>Fungi</taxon>
        <taxon>Dikarya</taxon>
        <taxon>Ascomycota</taxon>
        <taxon>Pezizomycotina</taxon>
        <taxon>Leotiomycetes</taxon>
        <taxon>Helotiales</taxon>
        <taxon>Lachnaceae</taxon>
        <taxon>Lachnellula</taxon>
    </lineage>
</organism>
<dbReference type="AlphaFoldDB" id="A0A8H8U164"/>
<dbReference type="GO" id="GO:0019172">
    <property type="term" value="F:glyoxalase III activity"/>
    <property type="evidence" value="ECO:0007669"/>
    <property type="project" value="UniProtKB-EC"/>
</dbReference>
<reference evidence="7 8" key="1">
    <citation type="submission" date="2018-05" db="EMBL/GenBank/DDBJ databases">
        <title>Genome sequencing and assembly of the regulated plant pathogen Lachnellula willkommii and related sister species for the development of diagnostic species identification markers.</title>
        <authorList>
            <person name="Giroux E."/>
            <person name="Bilodeau G."/>
        </authorList>
    </citation>
    <scope>NUCLEOTIDE SEQUENCE [LARGE SCALE GENOMIC DNA]</scope>
    <source>
        <strain evidence="7 8">CBS 185.66</strain>
    </source>
</reference>
<gene>
    <name evidence="7" type="primary">GLX3</name>
    <name evidence="7" type="ORF">LHYA1_G004067</name>
</gene>
<accession>A0A8H8U164</accession>
<name>A0A8H8U164_9HELO</name>
<dbReference type="SUPFAM" id="SSF52317">
    <property type="entry name" value="Class I glutamine amidotransferase-like"/>
    <property type="match status" value="1"/>
</dbReference>
<evidence type="ECO:0000259" key="6">
    <source>
        <dbReference type="Pfam" id="PF01965"/>
    </source>
</evidence>
<evidence type="ECO:0000256" key="4">
    <source>
        <dbReference type="ARBA" id="ARBA00038493"/>
    </source>
</evidence>
<comment type="similarity">
    <text evidence="4">Belongs to the peptidase C56 family. HSP31-like subfamily.</text>
</comment>
<dbReference type="OrthoDB" id="543156at2759"/>
<keyword evidence="3" id="KW-0456">Lyase</keyword>
<evidence type="ECO:0000256" key="5">
    <source>
        <dbReference type="ARBA" id="ARBA00048082"/>
    </source>
</evidence>
<dbReference type="InterPro" id="IPR050325">
    <property type="entry name" value="Prot/Nucl_acid_deglycase"/>
</dbReference>
<evidence type="ECO:0000256" key="2">
    <source>
        <dbReference type="ARBA" id="ARBA00023016"/>
    </source>
</evidence>
<keyword evidence="8" id="KW-1185">Reference proteome</keyword>
<comment type="caution">
    <text evidence="7">The sequence shown here is derived from an EMBL/GenBank/DDBJ whole genome shotgun (WGS) entry which is preliminary data.</text>
</comment>
<dbReference type="PANTHER" id="PTHR48094">
    <property type="entry name" value="PROTEIN/NUCLEIC ACID DEGLYCASE DJ-1-RELATED"/>
    <property type="match status" value="1"/>
</dbReference>
<sequence length="265" mass="28399">MAPKVLFVLTSHDKMGDTGKPTGWYLVRPLHFIPSQPILIQCVANLLTSLSLPLQKPEFAHPYEVLAPHTQITIASPKGGPAPLDPSSVEASTSDAVSVKFLKDRESLWKNTEKLSSFLGRAGEFEAIFFVGGHGPMFDLATDATSHTLINEFYTHNKIISAVCHGPAALTHVKLPSGGFLLDGQPVTGFSNAEEDAVGLSAVMPFSLEDKLSEASGGRFEKAKEQWGPHVVVGREGRLITGQNPASAGPLGEKVYEAIFGDLKV</sequence>
<dbReference type="Proteomes" id="UP000431533">
    <property type="component" value="Unassembled WGS sequence"/>
</dbReference>
<dbReference type="GeneID" id="41984265"/>
<dbReference type="InterPro" id="IPR002818">
    <property type="entry name" value="DJ-1/PfpI"/>
</dbReference>
<dbReference type="EMBL" id="QGMH01000046">
    <property type="protein sequence ID" value="TVY27592.1"/>
    <property type="molecule type" value="Genomic_DNA"/>
</dbReference>
<dbReference type="EC" id="4.2.1.130" evidence="1"/>
<dbReference type="Pfam" id="PF01965">
    <property type="entry name" value="DJ-1_PfpI"/>
    <property type="match status" value="1"/>
</dbReference>
<dbReference type="InterPro" id="IPR029062">
    <property type="entry name" value="Class_I_gatase-like"/>
</dbReference>
<dbReference type="GO" id="GO:0005737">
    <property type="term" value="C:cytoplasm"/>
    <property type="evidence" value="ECO:0007669"/>
    <property type="project" value="TreeGrafter"/>
</dbReference>
<dbReference type="GO" id="GO:0019243">
    <property type="term" value="P:methylglyoxal catabolic process to D-lactate via S-lactoyl-glutathione"/>
    <property type="evidence" value="ECO:0007669"/>
    <property type="project" value="TreeGrafter"/>
</dbReference>
<keyword evidence="2" id="KW-0346">Stress response</keyword>
<feature type="domain" description="DJ-1/PfpI" evidence="6">
    <location>
        <begin position="122"/>
        <end position="254"/>
    </location>
</feature>
<evidence type="ECO:0000313" key="7">
    <source>
        <dbReference type="EMBL" id="TVY27592.1"/>
    </source>
</evidence>
<proteinExistence type="inferred from homology"/>